<dbReference type="Proteomes" id="UP000777438">
    <property type="component" value="Unassembled WGS sequence"/>
</dbReference>
<organism evidence="8 9">
    <name type="scientific">Thelonectria olida</name>
    <dbReference type="NCBI Taxonomy" id="1576542"/>
    <lineage>
        <taxon>Eukaryota</taxon>
        <taxon>Fungi</taxon>
        <taxon>Dikarya</taxon>
        <taxon>Ascomycota</taxon>
        <taxon>Pezizomycotina</taxon>
        <taxon>Sordariomycetes</taxon>
        <taxon>Hypocreomycetidae</taxon>
        <taxon>Hypocreales</taxon>
        <taxon>Nectriaceae</taxon>
        <taxon>Thelonectria</taxon>
    </lineage>
</organism>
<evidence type="ECO:0000256" key="1">
    <source>
        <dbReference type="ARBA" id="ARBA00007905"/>
    </source>
</evidence>
<dbReference type="PROSITE" id="PS00062">
    <property type="entry name" value="ALDOKETO_REDUCTASE_2"/>
    <property type="match status" value="1"/>
</dbReference>
<sequence>MAPSTVKLASGYEMPLVGFGLWKVPADQAADTVYNAIKAGYRLFDGAYDYQNEKEAGEGIKRAIDEGLVKREDVFVTTKLWNNYHSREHALEMAKLQNEAWGLGYIDLYLIHFPVALKYIEPETRRFPAWWMDDAGTVETANVPIRETWEALETAVDEGIARSIGVSNFQAQSLYDVQRYARHPISSLQIEHHPYLSQPDLIAMAQENKIAVTAYSSFGPQSFMELNGIFSKRAKGAQPLMETDVVKALADKHAKTPAQVLLRWATQRDIAVIPKSNNPGRLAQNLDVTGFDLAQDEIESISALDRGLRFNDPGFYLPNFPLRIFA</sequence>
<dbReference type="PIRSF" id="PIRSF000097">
    <property type="entry name" value="AKR"/>
    <property type="match status" value="1"/>
</dbReference>
<feature type="domain" description="NADP-dependent oxidoreductase" evidence="7">
    <location>
        <begin position="18"/>
        <end position="305"/>
    </location>
</feature>
<accession>A0A9P8WJU2</accession>
<evidence type="ECO:0000256" key="6">
    <source>
        <dbReference type="PIRSR" id="PIRSR000097-3"/>
    </source>
</evidence>
<keyword evidence="2" id="KW-0521">NADP</keyword>
<dbReference type="Gene3D" id="3.20.20.100">
    <property type="entry name" value="NADP-dependent oxidoreductase domain"/>
    <property type="match status" value="1"/>
</dbReference>
<dbReference type="AlphaFoldDB" id="A0A9P8WJU2"/>
<dbReference type="OrthoDB" id="416253at2759"/>
<dbReference type="Pfam" id="PF00248">
    <property type="entry name" value="Aldo_ket_red"/>
    <property type="match status" value="1"/>
</dbReference>
<dbReference type="PANTHER" id="PTHR11732">
    <property type="entry name" value="ALDO/KETO REDUCTASE"/>
    <property type="match status" value="1"/>
</dbReference>
<dbReference type="PROSITE" id="PS00063">
    <property type="entry name" value="ALDOKETO_REDUCTASE_3"/>
    <property type="match status" value="1"/>
</dbReference>
<dbReference type="InterPro" id="IPR023210">
    <property type="entry name" value="NADP_OxRdtase_dom"/>
</dbReference>
<dbReference type="FunFam" id="3.20.20.100:FF:000007">
    <property type="entry name" value="NAD(P)H-dependent D-xylose reductase xyl1"/>
    <property type="match status" value="1"/>
</dbReference>
<evidence type="ECO:0000313" key="8">
    <source>
        <dbReference type="EMBL" id="KAH6899813.1"/>
    </source>
</evidence>
<dbReference type="GO" id="GO:0016491">
    <property type="term" value="F:oxidoreductase activity"/>
    <property type="evidence" value="ECO:0007669"/>
    <property type="project" value="UniProtKB-KW"/>
</dbReference>
<evidence type="ECO:0000256" key="5">
    <source>
        <dbReference type="PIRSR" id="PIRSR000097-2"/>
    </source>
</evidence>
<gene>
    <name evidence="8" type="ORF">B0T10DRAFT_542160</name>
</gene>
<evidence type="ECO:0000313" key="9">
    <source>
        <dbReference type="Proteomes" id="UP000777438"/>
    </source>
</evidence>
<feature type="binding site" evidence="5">
    <location>
        <position position="112"/>
    </location>
    <ligand>
        <name>substrate</name>
    </ligand>
</feature>
<dbReference type="InterPro" id="IPR018170">
    <property type="entry name" value="Aldo/ket_reductase_CS"/>
</dbReference>
<evidence type="ECO:0000256" key="2">
    <source>
        <dbReference type="ARBA" id="ARBA00022857"/>
    </source>
</evidence>
<feature type="active site" description="Proton donor" evidence="4">
    <location>
        <position position="50"/>
    </location>
</feature>
<evidence type="ECO:0000256" key="3">
    <source>
        <dbReference type="ARBA" id="ARBA00023002"/>
    </source>
</evidence>
<feature type="site" description="Lowers pKa of active site Tyr" evidence="6">
    <location>
        <position position="79"/>
    </location>
</feature>
<keyword evidence="9" id="KW-1185">Reference proteome</keyword>
<dbReference type="PRINTS" id="PR00069">
    <property type="entry name" value="ALDKETRDTASE"/>
</dbReference>
<comment type="similarity">
    <text evidence="1">Belongs to the aldo/keto reductase family.</text>
</comment>
<evidence type="ECO:0000256" key="4">
    <source>
        <dbReference type="PIRSR" id="PIRSR000097-1"/>
    </source>
</evidence>
<comment type="caution">
    <text evidence="8">The sequence shown here is derived from an EMBL/GenBank/DDBJ whole genome shotgun (WGS) entry which is preliminary data.</text>
</comment>
<dbReference type="SUPFAM" id="SSF51430">
    <property type="entry name" value="NAD(P)-linked oxidoreductase"/>
    <property type="match status" value="1"/>
</dbReference>
<dbReference type="EMBL" id="JAGPYM010000001">
    <property type="protein sequence ID" value="KAH6899813.1"/>
    <property type="molecule type" value="Genomic_DNA"/>
</dbReference>
<dbReference type="InterPro" id="IPR020471">
    <property type="entry name" value="AKR"/>
</dbReference>
<reference evidence="8 9" key="1">
    <citation type="journal article" date="2021" name="Nat. Commun.">
        <title>Genetic determinants of endophytism in the Arabidopsis root mycobiome.</title>
        <authorList>
            <person name="Mesny F."/>
            <person name="Miyauchi S."/>
            <person name="Thiergart T."/>
            <person name="Pickel B."/>
            <person name="Atanasova L."/>
            <person name="Karlsson M."/>
            <person name="Huettel B."/>
            <person name="Barry K.W."/>
            <person name="Haridas S."/>
            <person name="Chen C."/>
            <person name="Bauer D."/>
            <person name="Andreopoulos W."/>
            <person name="Pangilinan J."/>
            <person name="LaButti K."/>
            <person name="Riley R."/>
            <person name="Lipzen A."/>
            <person name="Clum A."/>
            <person name="Drula E."/>
            <person name="Henrissat B."/>
            <person name="Kohler A."/>
            <person name="Grigoriev I.V."/>
            <person name="Martin F.M."/>
            <person name="Hacquard S."/>
        </authorList>
    </citation>
    <scope>NUCLEOTIDE SEQUENCE [LARGE SCALE GENOMIC DNA]</scope>
    <source>
        <strain evidence="8 9">MPI-CAGE-CH-0241</strain>
    </source>
</reference>
<keyword evidence="3" id="KW-0560">Oxidoreductase</keyword>
<proteinExistence type="inferred from homology"/>
<dbReference type="InterPro" id="IPR036812">
    <property type="entry name" value="NAD(P)_OxRdtase_dom_sf"/>
</dbReference>
<name>A0A9P8WJU2_9HYPO</name>
<evidence type="ECO:0000259" key="7">
    <source>
        <dbReference type="Pfam" id="PF00248"/>
    </source>
</evidence>
<protein>
    <submittedName>
        <fullName evidence="8">NADP-dependent oxidoreductase domain-containing protein</fullName>
    </submittedName>
</protein>
<dbReference type="PROSITE" id="PS00798">
    <property type="entry name" value="ALDOKETO_REDUCTASE_1"/>
    <property type="match status" value="1"/>
</dbReference>